<evidence type="ECO:0000313" key="3">
    <source>
        <dbReference type="EMBL" id="RRR19709.1"/>
    </source>
</evidence>
<dbReference type="RefSeq" id="WP_126985557.1">
    <property type="nucleotide sequence ID" value="NZ_ML133852.1"/>
</dbReference>
<keyword evidence="2" id="KW-0472">Membrane</keyword>
<sequence>MTSAQRFNPPPNWPEPPHDEWVPPADFRPGPSWGPVPAGWRLWTDDRSAPQAAAPLQDSEDVPASGARPRARVEQYPVSVLNPGMWTENHLQDEDYGFPPAQPRKDRPRLRLGMTITVTALGLLLTAATVILFVQLVQFGIEDLTGVLGEQASNLHGAGHAMSGEHGTGAAAPDRG</sequence>
<dbReference type="EMBL" id="QOCI01000002">
    <property type="protein sequence ID" value="RRR19709.1"/>
    <property type="molecule type" value="Genomic_DNA"/>
</dbReference>
<proteinExistence type="predicted"/>
<comment type="caution">
    <text evidence="3">The sequence shown here is derived from an EMBL/GenBank/DDBJ whole genome shotgun (WGS) entry which is preliminary data.</text>
</comment>
<dbReference type="GeneID" id="78120501"/>
<evidence type="ECO:0000313" key="4">
    <source>
        <dbReference type="Proteomes" id="UP000274327"/>
    </source>
</evidence>
<name>A0A3R8SFE4_9MICO</name>
<feature type="transmembrane region" description="Helical" evidence="2">
    <location>
        <begin position="112"/>
        <end position="134"/>
    </location>
</feature>
<evidence type="ECO:0000256" key="1">
    <source>
        <dbReference type="SAM" id="MobiDB-lite"/>
    </source>
</evidence>
<organism evidence="3 4">
    <name type="scientific">Brachybacterium paraconglomeratum</name>
    <dbReference type="NCBI Taxonomy" id="173362"/>
    <lineage>
        <taxon>Bacteria</taxon>
        <taxon>Bacillati</taxon>
        <taxon>Actinomycetota</taxon>
        <taxon>Actinomycetes</taxon>
        <taxon>Micrococcales</taxon>
        <taxon>Dermabacteraceae</taxon>
        <taxon>Brachybacterium</taxon>
    </lineage>
</organism>
<dbReference type="Proteomes" id="UP000274327">
    <property type="component" value="Unassembled WGS sequence"/>
</dbReference>
<reference evidence="3 4" key="1">
    <citation type="submission" date="2018-07" db="EMBL/GenBank/DDBJ databases">
        <title>Brachybacteriurn paraconglorneratum KCTC 9916.</title>
        <authorList>
            <person name="Li Y."/>
        </authorList>
    </citation>
    <scope>NUCLEOTIDE SEQUENCE [LARGE SCALE GENOMIC DNA]</scope>
    <source>
        <strain evidence="3 4">KCTC 9916</strain>
    </source>
</reference>
<dbReference type="AlphaFoldDB" id="A0A3R8SFE4"/>
<feature type="region of interest" description="Disordered" evidence="1">
    <location>
        <begin position="1"/>
        <end position="74"/>
    </location>
</feature>
<gene>
    <name evidence="3" type="ORF">DS079_05575</name>
</gene>
<protein>
    <submittedName>
        <fullName evidence="3">Uncharacterized protein</fullName>
    </submittedName>
</protein>
<evidence type="ECO:0000256" key="2">
    <source>
        <dbReference type="SAM" id="Phobius"/>
    </source>
</evidence>
<keyword evidence="4" id="KW-1185">Reference proteome</keyword>
<keyword evidence="2" id="KW-1133">Transmembrane helix</keyword>
<accession>A0A3R8SFE4</accession>
<keyword evidence="2" id="KW-0812">Transmembrane</keyword>